<accession>A0A365PDI6</accession>
<sequence>MATDTKEDKVACRFVAPDLVVLAGEQYRQQANPGAVDQGPYAEAGSGNTREGGVTMSPWQPHLDWVRAVDRVVAVP</sequence>
<evidence type="ECO:0000313" key="2">
    <source>
        <dbReference type="EMBL" id="MDN4506671.1"/>
    </source>
</evidence>
<evidence type="ECO:0000313" key="5">
    <source>
        <dbReference type="Proteomes" id="UP001172702"/>
    </source>
</evidence>
<organism evidence="3 4">
    <name type="scientific">Dietzia maris</name>
    <dbReference type="NCBI Taxonomy" id="37915"/>
    <lineage>
        <taxon>Bacteria</taxon>
        <taxon>Bacillati</taxon>
        <taxon>Actinomycetota</taxon>
        <taxon>Actinomycetes</taxon>
        <taxon>Mycobacteriales</taxon>
        <taxon>Dietziaceae</taxon>
        <taxon>Dietzia</taxon>
    </lineage>
</organism>
<comment type="caution">
    <text evidence="3">The sequence shown here is derived from an EMBL/GenBank/DDBJ whole genome shotgun (WGS) entry which is preliminary data.</text>
</comment>
<reference evidence="3 4" key="1">
    <citation type="submission" date="2018-06" db="EMBL/GenBank/DDBJ databases">
        <title>Whole genome sequencing of four bacterial strains from South Shetland trench revealing bio-synthetic gene clusters.</title>
        <authorList>
            <person name="Abdel-Mageed W.M."/>
            <person name="Lehri B."/>
            <person name="Jarmusch S.A."/>
            <person name="Miranda K."/>
            <person name="Goodfellow M."/>
            <person name="Jaspars M."/>
            <person name="Karlyshev A.V."/>
        </authorList>
    </citation>
    <scope>NUCLEOTIDE SEQUENCE [LARGE SCALE GENOMIC DNA]</scope>
    <source>
        <strain evidence="3 4">SST1</strain>
    </source>
</reference>
<evidence type="ECO:0000313" key="4">
    <source>
        <dbReference type="Proteomes" id="UP000252187"/>
    </source>
</evidence>
<name>A0A365PDI6_9ACTN</name>
<dbReference type="AlphaFoldDB" id="A0A365PDI6"/>
<evidence type="ECO:0000313" key="3">
    <source>
        <dbReference type="EMBL" id="RBA40087.1"/>
    </source>
</evidence>
<dbReference type="Proteomes" id="UP001172702">
    <property type="component" value="Unassembled WGS sequence"/>
</dbReference>
<gene>
    <name evidence="3" type="ORF">DQ226_02075</name>
    <name evidence="2" type="ORF">QYF62_11465</name>
</gene>
<feature type="region of interest" description="Disordered" evidence="1">
    <location>
        <begin position="31"/>
        <end position="58"/>
    </location>
</feature>
<dbReference type="Proteomes" id="UP000252187">
    <property type="component" value="Unassembled WGS sequence"/>
</dbReference>
<protein>
    <submittedName>
        <fullName evidence="3">Uncharacterized protein</fullName>
    </submittedName>
</protein>
<evidence type="ECO:0000256" key="1">
    <source>
        <dbReference type="SAM" id="MobiDB-lite"/>
    </source>
</evidence>
<keyword evidence="5" id="KW-1185">Reference proteome</keyword>
<dbReference type="RefSeq" id="WP_119191832.1">
    <property type="nucleotide sequence ID" value="NZ_JALXXI010000030.1"/>
</dbReference>
<proteinExistence type="predicted"/>
<dbReference type="EMBL" id="JAUHTB010000013">
    <property type="protein sequence ID" value="MDN4506671.1"/>
    <property type="molecule type" value="Genomic_DNA"/>
</dbReference>
<dbReference type="EMBL" id="QNTT01000003">
    <property type="protein sequence ID" value="RBA40087.1"/>
    <property type="molecule type" value="Genomic_DNA"/>
</dbReference>
<reference evidence="2 5" key="2">
    <citation type="submission" date="2023-07" db="EMBL/GenBank/DDBJ databases">
        <title>Strategy for survival of the halotoleranting strain Dietzia MX2 from the Yakshinskoe mineral salts deposit.</title>
        <authorList>
            <person name="Kharitonova M.A."/>
            <person name="Kupriyanova-Ashina F.G."/>
            <person name="Shakirov T.R."/>
            <person name="Vafina M.S."/>
            <person name="Ilinskaya O.N."/>
        </authorList>
    </citation>
    <scope>NUCLEOTIDE SEQUENCE [LARGE SCALE GENOMIC DNA]</scope>
    <source>
        <strain evidence="2 5">MX2</strain>
    </source>
</reference>